<evidence type="ECO:0000313" key="2">
    <source>
        <dbReference type="EMBL" id="MBF9150650.1"/>
    </source>
</evidence>
<dbReference type="EMBL" id="JADQDC010000003">
    <property type="protein sequence ID" value="MBF9150650.1"/>
    <property type="molecule type" value="Genomic_DNA"/>
</dbReference>
<accession>A0ABS0HF46</accession>
<comment type="caution">
    <text evidence="2">The sequence shown here is derived from an EMBL/GenBank/DDBJ whole genome shotgun (WGS) entry which is preliminary data.</text>
</comment>
<feature type="compositionally biased region" description="Acidic residues" evidence="1">
    <location>
        <begin position="1"/>
        <end position="19"/>
    </location>
</feature>
<feature type="region of interest" description="Disordered" evidence="1">
    <location>
        <begin position="1"/>
        <end position="24"/>
    </location>
</feature>
<evidence type="ECO:0000256" key="1">
    <source>
        <dbReference type="SAM" id="MobiDB-lite"/>
    </source>
</evidence>
<protein>
    <submittedName>
        <fullName evidence="2">Uncharacterized protein</fullName>
    </submittedName>
</protein>
<reference evidence="2 3" key="1">
    <citation type="submission" date="2020-11" db="EMBL/GenBank/DDBJ databases">
        <title>The genome sequence of Novosphingobium sp. 1Y9A.</title>
        <authorList>
            <person name="Liu Y."/>
        </authorList>
    </citation>
    <scope>NUCLEOTIDE SEQUENCE [LARGE SCALE GENOMIC DNA]</scope>
    <source>
        <strain evidence="2 3">1Y9A</strain>
    </source>
</reference>
<sequence>MDIETDPETETAPEAETVEAESALTRPQRRLLRRIYNGRTVPIVVDGQPFLTFREASRYLLTLSPEARDAAYLEMRGQAK</sequence>
<evidence type="ECO:0000313" key="3">
    <source>
        <dbReference type="Proteomes" id="UP000600799"/>
    </source>
</evidence>
<name>A0ABS0HF46_9SPHN</name>
<dbReference type="Proteomes" id="UP000600799">
    <property type="component" value="Unassembled WGS sequence"/>
</dbReference>
<proteinExistence type="predicted"/>
<keyword evidence="3" id="KW-1185">Reference proteome</keyword>
<organism evidence="2 3">
    <name type="scientific">Novosphingobium jiangmenense</name>
    <dbReference type="NCBI Taxonomy" id="2791981"/>
    <lineage>
        <taxon>Bacteria</taxon>
        <taxon>Pseudomonadati</taxon>
        <taxon>Pseudomonadota</taxon>
        <taxon>Alphaproteobacteria</taxon>
        <taxon>Sphingomonadales</taxon>
        <taxon>Sphingomonadaceae</taxon>
        <taxon>Novosphingobium</taxon>
    </lineage>
</organism>
<gene>
    <name evidence="2" type="ORF">I2488_06515</name>
</gene>